<dbReference type="CDD" id="cd07039">
    <property type="entry name" value="TPP_PYR_POX"/>
    <property type="match status" value="1"/>
</dbReference>
<protein>
    <submittedName>
        <fullName evidence="7">Pyruvate dehydrogenase</fullName>
    </submittedName>
</protein>
<evidence type="ECO:0000313" key="8">
    <source>
        <dbReference type="Proteomes" id="UP000176037"/>
    </source>
</evidence>
<dbReference type="OrthoDB" id="9785953at2"/>
<dbReference type="Pfam" id="PF02776">
    <property type="entry name" value="TPP_enzyme_N"/>
    <property type="match status" value="1"/>
</dbReference>
<proteinExistence type="inferred from homology"/>
<dbReference type="InterPro" id="IPR047210">
    <property type="entry name" value="TPP_PYR_POXB-like"/>
</dbReference>
<dbReference type="InterPro" id="IPR012001">
    <property type="entry name" value="Thiamin_PyroP_enz_TPP-bd_dom"/>
</dbReference>
<name>A0A1E8FBP8_9ALTE</name>
<dbReference type="GO" id="GO:0030976">
    <property type="term" value="F:thiamine pyrophosphate binding"/>
    <property type="evidence" value="ECO:0007669"/>
    <property type="project" value="InterPro"/>
</dbReference>
<feature type="domain" description="Thiamine pyrophosphate enzyme N-terminal TPP-binding" evidence="6">
    <location>
        <begin position="4"/>
        <end position="115"/>
    </location>
</feature>
<evidence type="ECO:0000256" key="1">
    <source>
        <dbReference type="ARBA" id="ARBA00007812"/>
    </source>
</evidence>
<dbReference type="NCBIfam" id="NF006591">
    <property type="entry name" value="PRK09124.1"/>
    <property type="match status" value="1"/>
</dbReference>
<dbReference type="AlphaFoldDB" id="A0A1E8FBP8"/>
<dbReference type="SUPFAM" id="SSF52518">
    <property type="entry name" value="Thiamin diphosphate-binding fold (THDP-binding)"/>
    <property type="match status" value="2"/>
</dbReference>
<dbReference type="PANTHER" id="PTHR42981:SF2">
    <property type="entry name" value="PYRUVATE DEHYDROGENASE [UBIQUINONE]"/>
    <property type="match status" value="1"/>
</dbReference>
<dbReference type="GO" id="GO:0000287">
    <property type="term" value="F:magnesium ion binding"/>
    <property type="evidence" value="ECO:0007669"/>
    <property type="project" value="InterPro"/>
</dbReference>
<dbReference type="InterPro" id="IPR047212">
    <property type="entry name" value="TPP_POXB-like"/>
</dbReference>
<evidence type="ECO:0000313" key="7">
    <source>
        <dbReference type="EMBL" id="OFI33341.1"/>
    </source>
</evidence>
<comment type="caution">
    <text evidence="7">The sequence shown here is derived from an EMBL/GenBank/DDBJ whole genome shotgun (WGS) entry which is preliminary data.</text>
</comment>
<gene>
    <name evidence="7" type="ORF">BFC17_03510</name>
</gene>
<dbReference type="FunFam" id="3.40.50.1220:FF:000013">
    <property type="entry name" value="Pyruvate dehydrogenase [ubiquinone]"/>
    <property type="match status" value="1"/>
</dbReference>
<evidence type="ECO:0000256" key="3">
    <source>
        <dbReference type="RuleBase" id="RU362132"/>
    </source>
</evidence>
<dbReference type="RefSeq" id="WP_070177717.1">
    <property type="nucleotide sequence ID" value="NZ_BMJR01000002.1"/>
</dbReference>
<sequence length="574" mass="62337">MSQTIAEYLVKTLSAAGVERIWGVTGDSLNGISDVLQRQEAIKWMGTRHEEVAAFAAGAEGHLTDKLVVCAGSCGPGNMHLINGVYDCHRNKIPTLVIASHIPSDQIGSGYFQETNPKMLFSECSVYCEQVLNPAQFPYMLNVAMRTAILKQDVAVLVLPGDVALQKVDAQPKEHWRYPALPEITPPLDSLKAVAEILNLSDNITLLCGAGCKGAHEQVLALAEKLNAPVVHALRGKEFVEYDNPYDVGMTGLIGFSSGYHVMENTSTLVILGSGFPYRPFYPDDATIIQVDINPSALGAHADIDYGIQGQVKETIEHLLPMLDQNINNDFLMSALAHYQDARKGLDKLAKTSSHSTQIHPQYLTRLVNEQAANDAIFTCDVGSPTVWAARYLTMNGQRRLLGSFNHGSMANAMAQAIGAQSLDDKRQVVALCGDGGFSMLMGDLLTLKQLNLPVKIVIFDNRSLGFVAMEMKAAGFYSHNTDLDNPDFAALAKGAGINSEYVDDPHKLEEAVERMLNSEGPYVLSVKTAKQELAMPPHIKLDQAKGFGLYALKAIINGAGSELIELGKTNLLR</sequence>
<dbReference type="Pfam" id="PF00205">
    <property type="entry name" value="TPP_enzyme_M"/>
    <property type="match status" value="1"/>
</dbReference>
<evidence type="ECO:0000259" key="5">
    <source>
        <dbReference type="Pfam" id="PF02775"/>
    </source>
</evidence>
<dbReference type="SUPFAM" id="SSF52467">
    <property type="entry name" value="DHS-like NAD/FAD-binding domain"/>
    <property type="match status" value="1"/>
</dbReference>
<accession>A0A1E8FBP8</accession>
<dbReference type="STRING" id="1856405.BFC17_03510"/>
<dbReference type="Gene3D" id="3.40.50.1220">
    <property type="entry name" value="TPP-binding domain"/>
    <property type="match status" value="1"/>
</dbReference>
<keyword evidence="2 3" id="KW-0786">Thiamine pyrophosphate</keyword>
<reference evidence="7 8" key="1">
    <citation type="submission" date="2016-09" db="EMBL/GenBank/DDBJ databases">
        <title>Alteromonas lipolytica, a new species isolated from sea water.</title>
        <authorList>
            <person name="Wu Y.-H."/>
            <person name="Cheng H."/>
            <person name="Xu X.-W."/>
        </authorList>
    </citation>
    <scope>NUCLEOTIDE SEQUENCE [LARGE SCALE GENOMIC DNA]</scope>
    <source>
        <strain evidence="7 8">JW12</strain>
    </source>
</reference>
<dbReference type="InterPro" id="IPR047211">
    <property type="entry name" value="POXB-like"/>
</dbReference>
<dbReference type="Pfam" id="PF02775">
    <property type="entry name" value="TPP_enzyme_C"/>
    <property type="match status" value="1"/>
</dbReference>
<dbReference type="GO" id="GO:0003824">
    <property type="term" value="F:catalytic activity"/>
    <property type="evidence" value="ECO:0007669"/>
    <property type="project" value="InterPro"/>
</dbReference>
<dbReference type="InterPro" id="IPR012000">
    <property type="entry name" value="Thiamin_PyroP_enz_cen_dom"/>
</dbReference>
<feature type="domain" description="Thiamine pyrophosphate enzyme central" evidence="4">
    <location>
        <begin position="191"/>
        <end position="319"/>
    </location>
</feature>
<evidence type="ECO:0000259" key="6">
    <source>
        <dbReference type="Pfam" id="PF02776"/>
    </source>
</evidence>
<dbReference type="Proteomes" id="UP000176037">
    <property type="component" value="Unassembled WGS sequence"/>
</dbReference>
<dbReference type="InterPro" id="IPR029035">
    <property type="entry name" value="DHS-like_NAD/FAD-binding_dom"/>
</dbReference>
<evidence type="ECO:0000256" key="2">
    <source>
        <dbReference type="ARBA" id="ARBA00023052"/>
    </source>
</evidence>
<dbReference type="InterPro" id="IPR011766">
    <property type="entry name" value="TPP_enzyme_TPP-bd"/>
</dbReference>
<dbReference type="GO" id="GO:0019752">
    <property type="term" value="P:carboxylic acid metabolic process"/>
    <property type="evidence" value="ECO:0007669"/>
    <property type="project" value="UniProtKB-ARBA"/>
</dbReference>
<evidence type="ECO:0000259" key="4">
    <source>
        <dbReference type="Pfam" id="PF00205"/>
    </source>
</evidence>
<keyword evidence="7" id="KW-0670">Pyruvate</keyword>
<dbReference type="PANTHER" id="PTHR42981">
    <property type="entry name" value="PYRUVATE DEHYDROGENASE [UBIQUINONE]"/>
    <property type="match status" value="1"/>
</dbReference>
<dbReference type="InterPro" id="IPR029061">
    <property type="entry name" value="THDP-binding"/>
</dbReference>
<keyword evidence="8" id="KW-1185">Reference proteome</keyword>
<dbReference type="Gene3D" id="3.40.50.970">
    <property type="match status" value="2"/>
</dbReference>
<feature type="domain" description="Thiamine pyrophosphate enzyme TPP-binding" evidence="5">
    <location>
        <begin position="381"/>
        <end position="527"/>
    </location>
</feature>
<organism evidence="7 8">
    <name type="scientific">Alteromonas lipolytica</name>
    <dbReference type="NCBI Taxonomy" id="1856405"/>
    <lineage>
        <taxon>Bacteria</taxon>
        <taxon>Pseudomonadati</taxon>
        <taxon>Pseudomonadota</taxon>
        <taxon>Gammaproteobacteria</taxon>
        <taxon>Alteromonadales</taxon>
        <taxon>Alteromonadaceae</taxon>
        <taxon>Alteromonas/Salinimonas group</taxon>
        <taxon>Alteromonas</taxon>
    </lineage>
</organism>
<dbReference type="CDD" id="cd02014">
    <property type="entry name" value="TPP_POX"/>
    <property type="match status" value="1"/>
</dbReference>
<dbReference type="EMBL" id="MJIC01000015">
    <property type="protein sequence ID" value="OFI33341.1"/>
    <property type="molecule type" value="Genomic_DNA"/>
</dbReference>
<comment type="similarity">
    <text evidence="1 3">Belongs to the TPP enzyme family.</text>
</comment>